<name>A0A239F7U8_9ACTN</name>
<dbReference type="RefSeq" id="WP_245938836.1">
    <property type="nucleotide sequence ID" value="NZ_FZOF01000006.1"/>
</dbReference>
<reference evidence="2 3" key="1">
    <citation type="submission" date="2017-06" db="EMBL/GenBank/DDBJ databases">
        <authorList>
            <person name="Kim H.J."/>
            <person name="Triplett B.A."/>
        </authorList>
    </citation>
    <scope>NUCLEOTIDE SEQUENCE [LARGE SCALE GENOMIC DNA]</scope>
    <source>
        <strain evidence="2 3">CGMCC 4.1858</strain>
    </source>
</reference>
<sequence>MRRSVAVAAAVLLILEAFGFAFVNWIMGIVVRHQQMSLAGLDPGAMAVGAWAAGVLMALFLIGCAVVLVRMAQRDRSPGRFGRILLIVCAVTHGVLGAGLAAPVGWAAFVGMMVILGFVVLTLVLYAGEAPASGPDGEPGGSTPPPPVAPAAV</sequence>
<dbReference type="EMBL" id="FZOF01000006">
    <property type="protein sequence ID" value="SNS52999.1"/>
    <property type="molecule type" value="Genomic_DNA"/>
</dbReference>
<keyword evidence="3" id="KW-1185">Reference proteome</keyword>
<organism evidence="2 3">
    <name type="scientific">Actinacidiphila glaucinigra</name>
    <dbReference type="NCBI Taxonomy" id="235986"/>
    <lineage>
        <taxon>Bacteria</taxon>
        <taxon>Bacillati</taxon>
        <taxon>Actinomycetota</taxon>
        <taxon>Actinomycetes</taxon>
        <taxon>Kitasatosporales</taxon>
        <taxon>Streptomycetaceae</taxon>
        <taxon>Actinacidiphila</taxon>
    </lineage>
</organism>
<gene>
    <name evidence="2" type="ORF">SAMN05216252_106364</name>
</gene>
<evidence type="ECO:0000313" key="3">
    <source>
        <dbReference type="Proteomes" id="UP000198280"/>
    </source>
</evidence>
<feature type="region of interest" description="Disordered" evidence="1">
    <location>
        <begin position="133"/>
        <end position="153"/>
    </location>
</feature>
<feature type="compositionally biased region" description="Pro residues" evidence="1">
    <location>
        <begin position="142"/>
        <end position="153"/>
    </location>
</feature>
<evidence type="ECO:0000256" key="1">
    <source>
        <dbReference type="SAM" id="MobiDB-lite"/>
    </source>
</evidence>
<proteinExistence type="predicted"/>
<protein>
    <submittedName>
        <fullName evidence="2">Uncharacterized protein</fullName>
    </submittedName>
</protein>
<dbReference type="Proteomes" id="UP000198280">
    <property type="component" value="Unassembled WGS sequence"/>
</dbReference>
<accession>A0A239F7U8</accession>
<dbReference type="AlphaFoldDB" id="A0A239F7U8"/>
<evidence type="ECO:0000313" key="2">
    <source>
        <dbReference type="EMBL" id="SNS52999.1"/>
    </source>
</evidence>